<evidence type="ECO:0000313" key="1">
    <source>
        <dbReference type="EMBL" id="REI39252.1"/>
    </source>
</evidence>
<name>A0ABX9KCR7_9FUSO</name>
<accession>A0ABX9KCR7</accession>
<gene>
    <name evidence="1" type="ORF">DYH56_15480</name>
</gene>
<keyword evidence="2" id="KW-1185">Reference proteome</keyword>
<evidence type="ECO:0000313" key="2">
    <source>
        <dbReference type="Proteomes" id="UP000263486"/>
    </source>
</evidence>
<reference evidence="1 2" key="1">
    <citation type="submission" date="2018-08" db="EMBL/GenBank/DDBJ databases">
        <title>Draft genome sequence of Psychrilyobacter sp. strain SD5 isolated from Black Sea water.</title>
        <authorList>
            <person name="Yadav S."/>
            <person name="Villanueva L."/>
            <person name="Damste J.S.S."/>
        </authorList>
    </citation>
    <scope>NUCLEOTIDE SEQUENCE [LARGE SCALE GENOMIC DNA]</scope>
    <source>
        <strain evidence="1 2">SD5</strain>
    </source>
</reference>
<organism evidence="1 2">
    <name type="scientific">Psychrilyobacter piezotolerans</name>
    <dbReference type="NCBI Taxonomy" id="2293438"/>
    <lineage>
        <taxon>Bacteria</taxon>
        <taxon>Fusobacteriati</taxon>
        <taxon>Fusobacteriota</taxon>
        <taxon>Fusobacteriia</taxon>
        <taxon>Fusobacteriales</taxon>
        <taxon>Fusobacteriaceae</taxon>
        <taxon>Psychrilyobacter</taxon>
    </lineage>
</organism>
<sequence length="160" mass="18877">MRKSLDVLESMIYYWNTVAEKEKVSEQFIDFISQDRGMKATYDENFDSESVRKVLSAISNVEPFIGKTLNEGKFWTNNMWMIEKMDYMNMIINPLKRLSVEDLGEGQVVFLPLQLDLFYKKDNNLYINFFMIEPDEINGTDKLTIEGVEIKEWIKKNMGK</sequence>
<dbReference type="RefSeq" id="WP_114643763.1">
    <property type="nucleotide sequence ID" value="NZ_JAACIO010000055.1"/>
</dbReference>
<proteinExistence type="predicted"/>
<dbReference type="EMBL" id="QUAJ01000059">
    <property type="protein sequence ID" value="REI39252.1"/>
    <property type="molecule type" value="Genomic_DNA"/>
</dbReference>
<comment type="caution">
    <text evidence="1">The sequence shown here is derived from an EMBL/GenBank/DDBJ whole genome shotgun (WGS) entry which is preliminary data.</text>
</comment>
<dbReference type="Proteomes" id="UP000263486">
    <property type="component" value="Unassembled WGS sequence"/>
</dbReference>
<protein>
    <submittedName>
        <fullName evidence="1">Uncharacterized protein</fullName>
    </submittedName>
</protein>